<organism evidence="2 3">
    <name type="scientific">Pseudonocardia adelaidensis</name>
    <dbReference type="NCBI Taxonomy" id="648754"/>
    <lineage>
        <taxon>Bacteria</taxon>
        <taxon>Bacillati</taxon>
        <taxon>Actinomycetota</taxon>
        <taxon>Actinomycetes</taxon>
        <taxon>Pseudonocardiales</taxon>
        <taxon>Pseudonocardiaceae</taxon>
        <taxon>Pseudonocardia</taxon>
    </lineage>
</organism>
<dbReference type="EMBL" id="BAABJO010000004">
    <property type="protein sequence ID" value="GAA5115372.1"/>
    <property type="molecule type" value="Genomic_DNA"/>
</dbReference>
<proteinExistence type="predicted"/>
<gene>
    <name evidence="2" type="ORF">GCM10023320_14160</name>
</gene>
<accession>A0ABP9NFF2</accession>
<dbReference type="SUPFAM" id="SSF54427">
    <property type="entry name" value="NTF2-like"/>
    <property type="match status" value="1"/>
</dbReference>
<protein>
    <recommendedName>
        <fullName evidence="1">SnoaL-like domain-containing protein</fullName>
    </recommendedName>
</protein>
<keyword evidence="3" id="KW-1185">Reference proteome</keyword>
<dbReference type="Gene3D" id="3.10.450.50">
    <property type="match status" value="1"/>
</dbReference>
<dbReference type="Proteomes" id="UP001500804">
    <property type="component" value="Unassembled WGS sequence"/>
</dbReference>
<evidence type="ECO:0000259" key="1">
    <source>
        <dbReference type="Pfam" id="PF12680"/>
    </source>
</evidence>
<reference evidence="3" key="1">
    <citation type="journal article" date="2019" name="Int. J. Syst. Evol. Microbiol.">
        <title>The Global Catalogue of Microorganisms (GCM) 10K type strain sequencing project: providing services to taxonomists for standard genome sequencing and annotation.</title>
        <authorList>
            <consortium name="The Broad Institute Genomics Platform"/>
            <consortium name="The Broad Institute Genome Sequencing Center for Infectious Disease"/>
            <person name="Wu L."/>
            <person name="Ma J."/>
        </authorList>
    </citation>
    <scope>NUCLEOTIDE SEQUENCE [LARGE SCALE GENOMIC DNA]</scope>
    <source>
        <strain evidence="3">JCM 18302</strain>
    </source>
</reference>
<dbReference type="RefSeq" id="WP_345603993.1">
    <property type="nucleotide sequence ID" value="NZ_BAABJO010000004.1"/>
</dbReference>
<comment type="caution">
    <text evidence="2">The sequence shown here is derived from an EMBL/GenBank/DDBJ whole genome shotgun (WGS) entry which is preliminary data.</text>
</comment>
<evidence type="ECO:0000313" key="2">
    <source>
        <dbReference type="EMBL" id="GAA5115372.1"/>
    </source>
</evidence>
<evidence type="ECO:0000313" key="3">
    <source>
        <dbReference type="Proteomes" id="UP001500804"/>
    </source>
</evidence>
<feature type="domain" description="SnoaL-like" evidence="1">
    <location>
        <begin position="12"/>
        <end position="106"/>
    </location>
</feature>
<dbReference type="InterPro" id="IPR037401">
    <property type="entry name" value="SnoaL-like"/>
</dbReference>
<dbReference type="InterPro" id="IPR032710">
    <property type="entry name" value="NTF2-like_dom_sf"/>
</dbReference>
<sequence>MSESPPVPVALRTFIDATNVGDSDAFVAVFTEDAILDDWGRVFRGQDGVAAWNRTDNIGVRSRFELVGLERTDDPHRVVATLKVTGGGYNGTGPMTFEFRGDRIARLVIAPTA</sequence>
<name>A0ABP9NFF2_9PSEU</name>
<dbReference type="Pfam" id="PF12680">
    <property type="entry name" value="SnoaL_2"/>
    <property type="match status" value="1"/>
</dbReference>